<keyword evidence="9" id="KW-1185">Reference proteome</keyword>
<evidence type="ECO:0000256" key="1">
    <source>
        <dbReference type="ARBA" id="ARBA00001966"/>
    </source>
</evidence>
<dbReference type="PANTHER" id="PTHR43273:SF8">
    <property type="entry name" value="RADICAL SAM DOMAIN PROTEIN"/>
    <property type="match status" value="1"/>
</dbReference>
<dbReference type="PROSITE" id="PS51918">
    <property type="entry name" value="RADICAL_SAM"/>
    <property type="match status" value="1"/>
</dbReference>
<dbReference type="Proteomes" id="UP000253034">
    <property type="component" value="Unassembled WGS sequence"/>
</dbReference>
<dbReference type="InterPro" id="IPR007197">
    <property type="entry name" value="rSAM"/>
</dbReference>
<evidence type="ECO:0000256" key="4">
    <source>
        <dbReference type="ARBA" id="ARBA00022723"/>
    </source>
</evidence>
<keyword evidence="5" id="KW-0408">Iron</keyword>
<dbReference type="AlphaFoldDB" id="A0A369B1C5"/>
<feature type="domain" description="Radical SAM core" evidence="7">
    <location>
        <begin position="92"/>
        <end position="329"/>
    </location>
</feature>
<evidence type="ECO:0000256" key="6">
    <source>
        <dbReference type="ARBA" id="ARBA00023014"/>
    </source>
</evidence>
<protein>
    <recommendedName>
        <fullName evidence="7">Radical SAM core domain-containing protein</fullName>
    </recommendedName>
</protein>
<dbReference type="InterPro" id="IPR023867">
    <property type="entry name" value="Sulphatase_maturase_rSAM"/>
</dbReference>
<sequence>MKKDKPFIHLFKTPGGHYIYDVNTNAIIKTQKSIYDFLQGGQRSCVNNEACFESNDNNDTINAVKKIKEKGFLSSKRIKEVSHPANDILEYHLANKLKMIILQVTQQCNLRCEYCAYSGNYLNRGHANLRMNLETAQKSIGFLIDNSRDVDRVNIAFYGGEPLLEFELIKNCIHYAKEISEGKKVTFSLTTNGTVFTKEIIEFFEMHDATITISLDGPKEINDKNRRFAVSGCGTFESINKNLEFFKDGYPEYFKKVVFNVVLDRNNNFNCVNEFFTTYDIIKDSMINASGISTHYAKVESKSSEEYDINIKYELFKLYLNKVNRLDEKYVSKLVTSNYEMLRMKIFKERERTEELSEKAHHGGPCVPGAQRLFVDVNGNFYPCEKVSENSEVMRIGHIDTGFNIEKVRNLLNVGRITKESCLDCWAFRFCTLCAAMADDTKGLSPAVKLSNCNAVRASQEQNFKDYCTLNEFGHNFENNYGYILMGGFDE</sequence>
<dbReference type="CDD" id="cd01335">
    <property type="entry name" value="Radical_SAM"/>
    <property type="match status" value="1"/>
</dbReference>
<dbReference type="NCBIfam" id="TIGR04068">
    <property type="entry name" value="rSAM_ocin_clost"/>
    <property type="match status" value="1"/>
</dbReference>
<dbReference type="NCBIfam" id="TIGR04085">
    <property type="entry name" value="rSAM_more_4Fe4S"/>
    <property type="match status" value="1"/>
</dbReference>
<evidence type="ECO:0000256" key="5">
    <source>
        <dbReference type="ARBA" id="ARBA00023004"/>
    </source>
</evidence>
<dbReference type="SFLD" id="SFLDS00029">
    <property type="entry name" value="Radical_SAM"/>
    <property type="match status" value="1"/>
</dbReference>
<dbReference type="PANTHER" id="PTHR43273">
    <property type="entry name" value="ANAEROBIC SULFATASE-MATURATING ENZYME HOMOLOG ASLB-RELATED"/>
    <property type="match status" value="1"/>
</dbReference>
<dbReference type="Pfam" id="PF04055">
    <property type="entry name" value="Radical_SAM"/>
    <property type="match status" value="1"/>
</dbReference>
<evidence type="ECO:0000256" key="3">
    <source>
        <dbReference type="ARBA" id="ARBA00022691"/>
    </source>
</evidence>
<dbReference type="GO" id="GO:0046872">
    <property type="term" value="F:metal ion binding"/>
    <property type="evidence" value="ECO:0007669"/>
    <property type="project" value="UniProtKB-KW"/>
</dbReference>
<gene>
    <name evidence="8" type="ORF">DFR58_11353</name>
</gene>
<dbReference type="InterPro" id="IPR013785">
    <property type="entry name" value="Aldolase_TIM"/>
</dbReference>
<dbReference type="SFLD" id="SFLDG01384">
    <property type="entry name" value="thioether_bond_formation_requi"/>
    <property type="match status" value="1"/>
</dbReference>
<accession>A0A369B1C5</accession>
<dbReference type="InterPro" id="IPR000385">
    <property type="entry name" value="MoaA_NifB_PqqE_Fe-S-bd_CS"/>
</dbReference>
<dbReference type="SFLD" id="SFLDG01067">
    <property type="entry name" value="SPASM/twitch_domain_containing"/>
    <property type="match status" value="1"/>
</dbReference>
<dbReference type="GO" id="GO:0051539">
    <property type="term" value="F:4 iron, 4 sulfur cluster binding"/>
    <property type="evidence" value="ECO:0007669"/>
    <property type="project" value="UniProtKB-KW"/>
</dbReference>
<dbReference type="GO" id="GO:0016491">
    <property type="term" value="F:oxidoreductase activity"/>
    <property type="evidence" value="ECO:0007669"/>
    <property type="project" value="InterPro"/>
</dbReference>
<dbReference type="OrthoDB" id="1737006at2"/>
<keyword evidence="4" id="KW-0479">Metal-binding</keyword>
<evidence type="ECO:0000259" key="7">
    <source>
        <dbReference type="PROSITE" id="PS51918"/>
    </source>
</evidence>
<dbReference type="PROSITE" id="PS01305">
    <property type="entry name" value="MOAA_NIFB_PQQE"/>
    <property type="match status" value="1"/>
</dbReference>
<dbReference type="SUPFAM" id="SSF102114">
    <property type="entry name" value="Radical SAM enzymes"/>
    <property type="match status" value="1"/>
</dbReference>
<dbReference type="InterPro" id="IPR023885">
    <property type="entry name" value="4Fe4S-binding_SPASM_dom"/>
</dbReference>
<comment type="cofactor">
    <cofactor evidence="1">
        <name>[4Fe-4S] cluster</name>
        <dbReference type="ChEBI" id="CHEBI:49883"/>
    </cofactor>
</comment>
<organism evidence="8 9">
    <name type="scientific">Anaerobacterium chartisolvens</name>
    <dbReference type="NCBI Taxonomy" id="1297424"/>
    <lineage>
        <taxon>Bacteria</taxon>
        <taxon>Bacillati</taxon>
        <taxon>Bacillota</taxon>
        <taxon>Clostridia</taxon>
        <taxon>Eubacteriales</taxon>
        <taxon>Oscillospiraceae</taxon>
        <taxon>Anaerobacterium</taxon>
    </lineage>
</organism>
<evidence type="ECO:0000256" key="2">
    <source>
        <dbReference type="ARBA" id="ARBA00022485"/>
    </source>
</evidence>
<keyword evidence="3" id="KW-0949">S-adenosyl-L-methionine</keyword>
<dbReference type="Gene3D" id="3.20.20.70">
    <property type="entry name" value="Aldolase class I"/>
    <property type="match status" value="1"/>
</dbReference>
<proteinExistence type="predicted"/>
<dbReference type="InterPro" id="IPR058240">
    <property type="entry name" value="rSAM_sf"/>
</dbReference>
<evidence type="ECO:0000313" key="8">
    <source>
        <dbReference type="EMBL" id="RCX15472.1"/>
    </source>
</evidence>
<dbReference type="SFLD" id="SFLDG01386">
    <property type="entry name" value="main_SPASM_domain-containing"/>
    <property type="match status" value="1"/>
</dbReference>
<dbReference type="RefSeq" id="WP_114298124.1">
    <property type="nucleotide sequence ID" value="NZ_QPJT01000013.1"/>
</dbReference>
<keyword evidence="2" id="KW-0004">4Fe-4S</keyword>
<comment type="caution">
    <text evidence="8">The sequence shown here is derived from an EMBL/GenBank/DDBJ whole genome shotgun (WGS) entry which is preliminary data.</text>
</comment>
<dbReference type="InterPro" id="IPR024001">
    <property type="entry name" value="Cys-rich_pep_rSAM_mat_CcpM"/>
</dbReference>
<name>A0A369B1C5_9FIRM</name>
<keyword evidence="6" id="KW-0411">Iron-sulfur</keyword>
<evidence type="ECO:0000313" key="9">
    <source>
        <dbReference type="Proteomes" id="UP000253034"/>
    </source>
</evidence>
<reference evidence="8 9" key="1">
    <citation type="submission" date="2018-07" db="EMBL/GenBank/DDBJ databases">
        <title>Genomic Encyclopedia of Type Strains, Phase IV (KMG-IV): sequencing the most valuable type-strain genomes for metagenomic binning, comparative biology and taxonomic classification.</title>
        <authorList>
            <person name="Goeker M."/>
        </authorList>
    </citation>
    <scope>NUCLEOTIDE SEQUENCE [LARGE SCALE GENOMIC DNA]</scope>
    <source>
        <strain evidence="8 9">DSM 27016</strain>
    </source>
</reference>
<dbReference type="EMBL" id="QPJT01000013">
    <property type="protein sequence ID" value="RCX15472.1"/>
    <property type="molecule type" value="Genomic_DNA"/>
</dbReference>